<dbReference type="AlphaFoldDB" id="A0A2T7EQ39"/>
<proteinExistence type="predicted"/>
<evidence type="ECO:0000313" key="1">
    <source>
        <dbReference type="EMBL" id="PUZ69934.1"/>
    </source>
</evidence>
<reference evidence="1 2" key="1">
    <citation type="submission" date="2018-04" db="EMBL/GenBank/DDBJ databases">
        <title>WGS assembly of Panicum hallii var. hallii HAL2.</title>
        <authorList>
            <person name="Lovell J."/>
            <person name="Jenkins J."/>
            <person name="Lowry D."/>
            <person name="Mamidi S."/>
            <person name="Sreedasyam A."/>
            <person name="Weng X."/>
            <person name="Barry K."/>
            <person name="Bonette J."/>
            <person name="Campitelli B."/>
            <person name="Daum C."/>
            <person name="Gordon S."/>
            <person name="Gould B."/>
            <person name="Lipzen A."/>
            <person name="MacQueen A."/>
            <person name="Palacio-Mejia J."/>
            <person name="Plott C."/>
            <person name="Shakirov E."/>
            <person name="Shu S."/>
            <person name="Yoshinaga Y."/>
            <person name="Zane M."/>
            <person name="Rokhsar D."/>
            <person name="Grimwood J."/>
            <person name="Schmutz J."/>
            <person name="Juenger T."/>
        </authorList>
    </citation>
    <scope>NUCLEOTIDE SEQUENCE [LARGE SCALE GENOMIC DNA]</scope>
    <source>
        <strain evidence="2">cv. HAL2</strain>
    </source>
</reference>
<accession>A0A2T7EQ39</accession>
<evidence type="ECO:0000313" key="2">
    <source>
        <dbReference type="Proteomes" id="UP000244336"/>
    </source>
</evidence>
<protein>
    <submittedName>
        <fullName evidence="1">Uncharacterized protein</fullName>
    </submittedName>
</protein>
<sequence length="112" mass="11745">MLIGCPSTCIAAIVSRGFFVHAVSLSSRHPPPLALANGAPLVELEAWHRPRPADHACSCAPLICAPFAHIDDVSTPPPAYLHASFLCIPRRSLGCAASCALPALVLLQLDLS</sequence>
<dbReference type="Proteomes" id="UP000244336">
    <property type="component" value="Chromosome 2"/>
</dbReference>
<organism evidence="1 2">
    <name type="scientific">Panicum hallii var. hallii</name>
    <dbReference type="NCBI Taxonomy" id="1504633"/>
    <lineage>
        <taxon>Eukaryota</taxon>
        <taxon>Viridiplantae</taxon>
        <taxon>Streptophyta</taxon>
        <taxon>Embryophyta</taxon>
        <taxon>Tracheophyta</taxon>
        <taxon>Spermatophyta</taxon>
        <taxon>Magnoliopsida</taxon>
        <taxon>Liliopsida</taxon>
        <taxon>Poales</taxon>
        <taxon>Poaceae</taxon>
        <taxon>PACMAD clade</taxon>
        <taxon>Panicoideae</taxon>
        <taxon>Panicodae</taxon>
        <taxon>Paniceae</taxon>
        <taxon>Panicinae</taxon>
        <taxon>Panicum</taxon>
        <taxon>Panicum sect. Panicum</taxon>
    </lineage>
</organism>
<dbReference type="Gramene" id="PUZ69934">
    <property type="protein sequence ID" value="PUZ69934"/>
    <property type="gene ID" value="GQ55_2G168500"/>
</dbReference>
<keyword evidence="2" id="KW-1185">Reference proteome</keyword>
<dbReference type="EMBL" id="CM009750">
    <property type="protein sequence ID" value="PUZ69934.1"/>
    <property type="molecule type" value="Genomic_DNA"/>
</dbReference>
<name>A0A2T7EQ39_9POAL</name>
<gene>
    <name evidence="1" type="ORF">GQ55_2G168500</name>
</gene>